<reference evidence="1" key="2">
    <citation type="submission" date="2015-03" db="EMBL/GenBank/DDBJ databases">
        <authorList>
            <person name="Chow C.-E.T."/>
            <person name="Winget D.M."/>
            <person name="White R.A.III."/>
            <person name="Hallam S.J."/>
            <person name="Suttle C.A."/>
        </authorList>
    </citation>
    <scope>NUCLEOTIDE SEQUENCE</scope>
    <source>
        <strain evidence="1">Anoxic2_2</strain>
    </source>
</reference>
<evidence type="ECO:0000313" key="1">
    <source>
        <dbReference type="EMBL" id="AKH46765.1"/>
    </source>
</evidence>
<organism evidence="1">
    <name type="scientific">uncultured marine virus</name>
    <dbReference type="NCBI Taxonomy" id="186617"/>
    <lineage>
        <taxon>Viruses</taxon>
        <taxon>environmental samples</taxon>
    </lineage>
</organism>
<name>A0A0F7L493_9VIRU</name>
<proteinExistence type="predicted"/>
<dbReference type="EMBL" id="KR029586">
    <property type="protein sequence ID" value="AKH46765.1"/>
    <property type="molecule type" value="Genomic_DNA"/>
</dbReference>
<reference evidence="1" key="1">
    <citation type="journal article" date="2015" name="Front. Microbiol.">
        <title>Combining genomic sequencing methods to explore viral diversity and reveal potential virus-host interactions.</title>
        <authorList>
            <person name="Chow C.E."/>
            <person name="Winget D.M."/>
            <person name="White R.A.III."/>
            <person name="Hallam S.J."/>
            <person name="Suttle C.A."/>
        </authorList>
    </citation>
    <scope>NUCLEOTIDE SEQUENCE</scope>
    <source>
        <strain evidence="1">Anoxic2_2</strain>
    </source>
</reference>
<sequence length="121" mass="14746">MLPNENEYRTINMQPALYKHHLPKERSIKESKFLEIVDRRLYKALLRAERKYCNHKYRLNYLSSVLTDSEYDMINKNIPFPLGYLYQVEFHTNEIRFIDSGKYSHSSRSYETRSFIIKWSK</sequence>
<protein>
    <submittedName>
        <fullName evidence="1">Uncharacterized protein</fullName>
    </submittedName>
</protein>
<accession>A0A0F7L493</accession>